<gene>
    <name evidence="1" type="ORF">Q5H93_04150</name>
</gene>
<organism evidence="1 2">
    <name type="scientific">Hymenobacter aranciens</name>
    <dbReference type="NCBI Taxonomy" id="3063996"/>
    <lineage>
        <taxon>Bacteria</taxon>
        <taxon>Pseudomonadati</taxon>
        <taxon>Bacteroidota</taxon>
        <taxon>Cytophagia</taxon>
        <taxon>Cytophagales</taxon>
        <taxon>Hymenobacteraceae</taxon>
        <taxon>Hymenobacter</taxon>
    </lineage>
</organism>
<comment type="caution">
    <text evidence="1">The sequence shown here is derived from an EMBL/GenBank/DDBJ whole genome shotgun (WGS) entry which is preliminary data.</text>
</comment>
<dbReference type="PROSITE" id="PS51257">
    <property type="entry name" value="PROKAR_LIPOPROTEIN"/>
    <property type="match status" value="1"/>
</dbReference>
<accession>A0ABT9B6L4</accession>
<reference evidence="1" key="1">
    <citation type="submission" date="2023-07" db="EMBL/GenBank/DDBJ databases">
        <authorList>
            <person name="Kim M.K."/>
        </authorList>
    </citation>
    <scope>NUCLEOTIDE SEQUENCE</scope>
    <source>
        <strain evidence="1">ASUV-10-1</strain>
    </source>
</reference>
<dbReference type="Proteomes" id="UP001176429">
    <property type="component" value="Unassembled WGS sequence"/>
</dbReference>
<evidence type="ECO:0000313" key="1">
    <source>
        <dbReference type="EMBL" id="MDO7873914.1"/>
    </source>
</evidence>
<protein>
    <recommendedName>
        <fullName evidence="3">2-dehydro-3-deoxyphosphooctonate aldolase</fullName>
    </recommendedName>
</protein>
<keyword evidence="2" id="KW-1185">Reference proteome</keyword>
<evidence type="ECO:0000313" key="2">
    <source>
        <dbReference type="Proteomes" id="UP001176429"/>
    </source>
</evidence>
<sequence>MRINQKLEINKAALLLLGLLTLAGCETARTKRPPVYGGGAVSEGLYEKGDSENLPFLITETSRDETYGYSADNPVRVGGGRAAGARNQQRYLNALLGPDGQPITYERRGSCCPFKTRRGLGDNDGQLDLYTIAWRGQKAPVVLYLNMYARADLKAPMGLTVAQ</sequence>
<proteinExistence type="predicted"/>
<name>A0ABT9B6L4_9BACT</name>
<evidence type="ECO:0008006" key="3">
    <source>
        <dbReference type="Google" id="ProtNLM"/>
    </source>
</evidence>
<dbReference type="EMBL" id="JAUQSY010000002">
    <property type="protein sequence ID" value="MDO7873914.1"/>
    <property type="molecule type" value="Genomic_DNA"/>
</dbReference>
<dbReference type="RefSeq" id="WP_305005227.1">
    <property type="nucleotide sequence ID" value="NZ_JAUQSY010000002.1"/>
</dbReference>